<proteinExistence type="predicted"/>
<keyword evidence="5" id="KW-1185">Reference proteome</keyword>
<accession>A0A4P6WZI0</accession>
<name>A0A4P6WZI0_HYDPS</name>
<evidence type="ECO:0000256" key="1">
    <source>
        <dbReference type="SAM" id="Coils"/>
    </source>
</evidence>
<evidence type="ECO:0000313" key="5">
    <source>
        <dbReference type="Proteomes" id="UP000293912"/>
    </source>
</evidence>
<dbReference type="EMBL" id="CP037867">
    <property type="protein sequence ID" value="QBM27815.1"/>
    <property type="molecule type" value="Genomic_DNA"/>
</dbReference>
<dbReference type="Pfam" id="PF01548">
    <property type="entry name" value="DEDD_Tnp_IS110"/>
    <property type="match status" value="1"/>
</dbReference>
<dbReference type="InterPro" id="IPR003346">
    <property type="entry name" value="Transposase_20"/>
</dbReference>
<dbReference type="PANTHER" id="PTHR33055">
    <property type="entry name" value="TRANSPOSASE FOR INSERTION SEQUENCE ELEMENT IS1111A"/>
    <property type="match status" value="1"/>
</dbReference>
<dbReference type="AlphaFoldDB" id="A0A4P6WZI0"/>
<evidence type="ECO:0000259" key="3">
    <source>
        <dbReference type="Pfam" id="PF02371"/>
    </source>
</evidence>
<dbReference type="KEGG" id="hpse:HPF_08965"/>
<dbReference type="Proteomes" id="UP000293912">
    <property type="component" value="Chromosome"/>
</dbReference>
<organism evidence="4 5">
    <name type="scientific">Hydrogenophaga pseudoflava</name>
    <name type="common">Pseudomonas carboxydoflava</name>
    <dbReference type="NCBI Taxonomy" id="47421"/>
    <lineage>
        <taxon>Bacteria</taxon>
        <taxon>Pseudomonadati</taxon>
        <taxon>Pseudomonadota</taxon>
        <taxon>Betaproteobacteria</taxon>
        <taxon>Burkholderiales</taxon>
        <taxon>Comamonadaceae</taxon>
        <taxon>Hydrogenophaga</taxon>
    </lineage>
</organism>
<dbReference type="Pfam" id="PF02371">
    <property type="entry name" value="Transposase_20"/>
    <property type="match status" value="1"/>
</dbReference>
<evidence type="ECO:0000313" key="4">
    <source>
        <dbReference type="EMBL" id="QBM27815.1"/>
    </source>
</evidence>
<feature type="coiled-coil region" evidence="1">
    <location>
        <begin position="180"/>
        <end position="207"/>
    </location>
</feature>
<sequence>MHATTVAVDLAKSVFQIAVANEHWRIVETQRLTRSQFERWFANRSVGLVVMEACGSAHHWARWLNGLGITVRLLPAQYVRAYVRRNKTDATDAAALLEAARAADIRPVRVKSVEQQALQGLHRIRSLWMGTRTSRINALRGFCREFGITIPQGARTGVETIGRVLADPRSAVPELIRHTAGMLLEEIRLLEVRIAQVERELASVARHSPACTLLLSVPGIGLLTATALVAATSGDVTHFADARHFSSWFGLTPREYSSGSSRYLGRISKKGDRYLRMLLTHGARSVLRAAKVAEGAGKDVCGIRRWALEVQGRSNHNKATCALANKLARICYATLRDHAPFDEAARLNKKQSRQSFALPA</sequence>
<feature type="domain" description="Transposase IS110-like N-terminal" evidence="2">
    <location>
        <begin position="6"/>
        <end position="142"/>
    </location>
</feature>
<evidence type="ECO:0000259" key="2">
    <source>
        <dbReference type="Pfam" id="PF01548"/>
    </source>
</evidence>
<dbReference type="GO" id="GO:0006313">
    <property type="term" value="P:DNA transposition"/>
    <property type="evidence" value="ECO:0007669"/>
    <property type="project" value="InterPro"/>
</dbReference>
<dbReference type="NCBIfam" id="NF033542">
    <property type="entry name" value="transpos_IS110"/>
    <property type="match status" value="1"/>
</dbReference>
<gene>
    <name evidence="4" type="ORF">HPF_08965</name>
</gene>
<protein>
    <submittedName>
        <fullName evidence="4">Transposase IS116/IS110/IS902 family protein</fullName>
    </submittedName>
</protein>
<dbReference type="GO" id="GO:0003677">
    <property type="term" value="F:DNA binding"/>
    <property type="evidence" value="ECO:0007669"/>
    <property type="project" value="InterPro"/>
</dbReference>
<keyword evidence="1" id="KW-0175">Coiled coil</keyword>
<dbReference type="PANTHER" id="PTHR33055:SF3">
    <property type="entry name" value="PUTATIVE TRANSPOSASE FOR IS117-RELATED"/>
    <property type="match status" value="1"/>
</dbReference>
<dbReference type="InterPro" id="IPR002525">
    <property type="entry name" value="Transp_IS110-like_N"/>
</dbReference>
<dbReference type="InterPro" id="IPR047650">
    <property type="entry name" value="Transpos_IS110"/>
</dbReference>
<reference evidence="4 5" key="1">
    <citation type="submission" date="2019-03" db="EMBL/GenBank/DDBJ databases">
        <authorList>
            <person name="Sebastian G."/>
            <person name="Baumann P."/>
            <person name="Ruckert C."/>
            <person name="Kalinowski J."/>
            <person name="Nebel B."/>
            <person name="Takors R."/>
            <person name="Blombach B."/>
        </authorList>
    </citation>
    <scope>NUCLEOTIDE SEQUENCE [LARGE SCALE GENOMIC DNA]</scope>
    <source>
        <strain evidence="4 5">DSM 1084</strain>
    </source>
</reference>
<feature type="domain" description="Transposase IS116/IS110/IS902 C-terminal" evidence="3">
    <location>
        <begin position="211"/>
        <end position="290"/>
    </location>
</feature>
<dbReference type="RefSeq" id="WP_133156380.1">
    <property type="nucleotide sequence ID" value="NZ_CP037867.1"/>
</dbReference>
<dbReference type="GO" id="GO:0004803">
    <property type="term" value="F:transposase activity"/>
    <property type="evidence" value="ECO:0007669"/>
    <property type="project" value="InterPro"/>
</dbReference>